<dbReference type="GO" id="GO:0015833">
    <property type="term" value="P:peptide transport"/>
    <property type="evidence" value="ECO:0007669"/>
    <property type="project" value="TreeGrafter"/>
</dbReference>
<evidence type="ECO:0000256" key="2">
    <source>
        <dbReference type="ARBA" id="ARBA00022448"/>
    </source>
</evidence>
<evidence type="ECO:0000256" key="1">
    <source>
        <dbReference type="ARBA" id="ARBA00005695"/>
    </source>
</evidence>
<dbReference type="STRING" id="1802391.A3D72_02305"/>
<evidence type="ECO:0000256" key="3">
    <source>
        <dbReference type="ARBA" id="ARBA00022729"/>
    </source>
</evidence>
<name>A0A1F7U8X8_9BACT</name>
<dbReference type="Pfam" id="PF00496">
    <property type="entry name" value="SBP_bac_5"/>
    <property type="match status" value="1"/>
</dbReference>
<dbReference type="AlphaFoldDB" id="A0A1F7U8X8"/>
<keyword evidence="4" id="KW-0472">Membrane</keyword>
<dbReference type="Gene3D" id="3.90.76.10">
    <property type="entry name" value="Dipeptide-binding Protein, Domain 1"/>
    <property type="match status" value="1"/>
</dbReference>
<reference evidence="6 7" key="1">
    <citation type="journal article" date="2016" name="Nat. Commun.">
        <title>Thousands of microbial genomes shed light on interconnected biogeochemical processes in an aquifer system.</title>
        <authorList>
            <person name="Anantharaman K."/>
            <person name="Brown C.T."/>
            <person name="Hug L.A."/>
            <person name="Sharon I."/>
            <person name="Castelle C.J."/>
            <person name="Probst A.J."/>
            <person name="Thomas B.C."/>
            <person name="Singh A."/>
            <person name="Wilkins M.J."/>
            <person name="Karaoz U."/>
            <person name="Brodie E.L."/>
            <person name="Williams K.H."/>
            <person name="Hubbard S.S."/>
            <person name="Banfield J.F."/>
        </authorList>
    </citation>
    <scope>NUCLEOTIDE SEQUENCE [LARGE SCALE GENOMIC DNA]</scope>
</reference>
<keyword evidence="4" id="KW-1133">Transmembrane helix</keyword>
<sequence length="623" mass="69691">MSFFLRTLRSRFLSSYRRFLVGFGRTKSSFRATIARESDLNRRLLVRLAPRKLPTTRQLRYAGTVLSPVERKITAVLSAAALVSLFIIVVRIITANLAAVPARGGEYTEGLVGAPNYINPLYAPGNDVDADLVRIIYSGLFRTLPDGKLDVDLAESFEISDDGKVTTVRLRDNLRWHDGKPLSIDDILFTFEAAKNPEWKSPLLPVFRGVGIEKVDDRTVRFTLEGPYAPFLRSLTLGILPSHLWGDVSPASATLAEFNQKPVGSGPFRMKSFLRDRVGQIHSYTLEANPYFHRQRPFLDRMVFRFYPDSTLLTQALLSRQVDGAAFLPQSERRRLSVRRDLQTLSLRLPQETAVFFNLKNDLFKNPEVRKALSVSADRQRILREALNGEGEIIDGPVLPGLFPGLENPPSLQYDPALAIKALEEAGFSLPEGSSVRIKVTKDKKGKVTATSTLSFALTTVDRNENVAAVKILEENWRAVGAEVRLNVVDTSGIQKDIIRPRNFDALLFGEVLGADPDPYPFWHSSQGGERGLNLSGFANRTADELLEAARKTADPAERAKKYNEFQKLVAAEAPALFLFRPFYPYSVHKKVMGIDIGHTSVPSDRFAGVTEWYIKTRPTLKK</sequence>
<dbReference type="Proteomes" id="UP000176303">
    <property type="component" value="Unassembled WGS sequence"/>
</dbReference>
<dbReference type="InterPro" id="IPR039424">
    <property type="entry name" value="SBP_5"/>
</dbReference>
<gene>
    <name evidence="6" type="ORF">A3D72_02305</name>
</gene>
<dbReference type="PANTHER" id="PTHR30290">
    <property type="entry name" value="PERIPLASMIC BINDING COMPONENT OF ABC TRANSPORTER"/>
    <property type="match status" value="1"/>
</dbReference>
<protein>
    <recommendedName>
        <fullName evidence="5">Solute-binding protein family 5 domain-containing protein</fullName>
    </recommendedName>
</protein>
<feature type="domain" description="Solute-binding protein family 5" evidence="5">
    <location>
        <begin position="152"/>
        <end position="526"/>
    </location>
</feature>
<dbReference type="InterPro" id="IPR000914">
    <property type="entry name" value="SBP_5_dom"/>
</dbReference>
<dbReference type="GO" id="GO:1904680">
    <property type="term" value="F:peptide transmembrane transporter activity"/>
    <property type="evidence" value="ECO:0007669"/>
    <property type="project" value="TreeGrafter"/>
</dbReference>
<dbReference type="PANTHER" id="PTHR30290:SF9">
    <property type="entry name" value="OLIGOPEPTIDE-BINDING PROTEIN APPA"/>
    <property type="match status" value="1"/>
</dbReference>
<organism evidence="6 7">
    <name type="scientific">Candidatus Uhrbacteria bacterium RIFCSPHIGHO2_02_FULL_57_19</name>
    <dbReference type="NCBI Taxonomy" id="1802391"/>
    <lineage>
        <taxon>Bacteria</taxon>
        <taxon>Candidatus Uhriibacteriota</taxon>
    </lineage>
</organism>
<comment type="similarity">
    <text evidence="1">Belongs to the bacterial solute-binding protein 5 family.</text>
</comment>
<comment type="caution">
    <text evidence="6">The sequence shown here is derived from an EMBL/GenBank/DDBJ whole genome shotgun (WGS) entry which is preliminary data.</text>
</comment>
<keyword evidence="2" id="KW-0813">Transport</keyword>
<dbReference type="SUPFAM" id="SSF53850">
    <property type="entry name" value="Periplasmic binding protein-like II"/>
    <property type="match status" value="1"/>
</dbReference>
<dbReference type="Gene3D" id="3.10.105.10">
    <property type="entry name" value="Dipeptide-binding Protein, Domain 3"/>
    <property type="match status" value="1"/>
</dbReference>
<keyword evidence="4" id="KW-0812">Transmembrane</keyword>
<feature type="transmembrane region" description="Helical" evidence="4">
    <location>
        <begin position="73"/>
        <end position="93"/>
    </location>
</feature>
<accession>A0A1F7U8X8</accession>
<keyword evidence="3" id="KW-0732">Signal</keyword>
<dbReference type="EMBL" id="MGDZ01000005">
    <property type="protein sequence ID" value="OGL74174.1"/>
    <property type="molecule type" value="Genomic_DNA"/>
</dbReference>
<dbReference type="Gene3D" id="3.40.190.10">
    <property type="entry name" value="Periplasmic binding protein-like II"/>
    <property type="match status" value="1"/>
</dbReference>
<evidence type="ECO:0000256" key="4">
    <source>
        <dbReference type="SAM" id="Phobius"/>
    </source>
</evidence>
<evidence type="ECO:0000313" key="7">
    <source>
        <dbReference type="Proteomes" id="UP000176303"/>
    </source>
</evidence>
<evidence type="ECO:0000313" key="6">
    <source>
        <dbReference type="EMBL" id="OGL74174.1"/>
    </source>
</evidence>
<evidence type="ECO:0000259" key="5">
    <source>
        <dbReference type="Pfam" id="PF00496"/>
    </source>
</evidence>
<proteinExistence type="inferred from homology"/>